<dbReference type="Gene3D" id="3.40.50.10490">
    <property type="entry name" value="Glucose-6-phosphate isomerase like protein, domain 1"/>
    <property type="match status" value="2"/>
</dbReference>
<gene>
    <name evidence="4" type="ORF">E6K72_04520</name>
</gene>
<dbReference type="SUPFAM" id="SSF53697">
    <property type="entry name" value="SIS domain"/>
    <property type="match status" value="1"/>
</dbReference>
<sequence length="355" mass="38168">MSGSLEPPYGERDTGGMAARIDGQPEQIEEALARGAREPWRVPRARPALLAVGAMGGSAIAADLSATLYRDRLPRPMVVVREYRWPACVTADALALLCSYSGDTEETLALFDEAGRRGIPRIALTTGGRLADECRAQEVAFGTLPAGSPPRAAVFSSWVAITRLLHSLGWADDPGAAWSEAAAALRARRETLGTRSPESANPAKRLARALAGRTVFVYAGSEALGAAATRLRTQFNENAKLLAHSALVPELNHNEIVGWERPGVTHRQAAVLVLRDREDAPAVARRLTLTAEYARRQGAEVHEISEGGGGRLARLASLVQWGDYLSLYLALDSGVDPTPIASIDEFKRRLAEVEH</sequence>
<dbReference type="GO" id="GO:0004347">
    <property type="term" value="F:glucose-6-phosphate isomerase activity"/>
    <property type="evidence" value="ECO:0007669"/>
    <property type="project" value="InterPro"/>
</dbReference>
<dbReference type="Proteomes" id="UP000317716">
    <property type="component" value="Unassembled WGS sequence"/>
</dbReference>
<dbReference type="PROSITE" id="PS51464">
    <property type="entry name" value="SIS"/>
    <property type="match status" value="1"/>
</dbReference>
<dbReference type="InterPro" id="IPR019490">
    <property type="entry name" value="Glu6P/Mann6P_isomerase_C"/>
</dbReference>
<dbReference type="InterPro" id="IPR001347">
    <property type="entry name" value="SIS_dom"/>
</dbReference>
<evidence type="ECO:0000313" key="4">
    <source>
        <dbReference type="EMBL" id="TMQ56773.1"/>
    </source>
</evidence>
<evidence type="ECO:0000256" key="1">
    <source>
        <dbReference type="ARBA" id="ARBA00010523"/>
    </source>
</evidence>
<dbReference type="Pfam" id="PF10432">
    <property type="entry name" value="bact-PGI_C"/>
    <property type="match status" value="1"/>
</dbReference>
<reference evidence="4 5" key="1">
    <citation type="journal article" date="2019" name="Nat. Microbiol.">
        <title>Mediterranean grassland soil C-N compound turnover is dependent on rainfall and depth, and is mediated by genomically divergent microorganisms.</title>
        <authorList>
            <person name="Diamond S."/>
            <person name="Andeer P.F."/>
            <person name="Li Z."/>
            <person name="Crits-Christoph A."/>
            <person name="Burstein D."/>
            <person name="Anantharaman K."/>
            <person name="Lane K.R."/>
            <person name="Thomas B.C."/>
            <person name="Pan C."/>
            <person name="Northen T.R."/>
            <person name="Banfield J.F."/>
        </authorList>
    </citation>
    <scope>NUCLEOTIDE SEQUENCE [LARGE SCALE GENOMIC DNA]</scope>
    <source>
        <strain evidence="4">WS_2</strain>
    </source>
</reference>
<evidence type="ECO:0000256" key="2">
    <source>
        <dbReference type="ARBA" id="ARBA00023235"/>
    </source>
</evidence>
<proteinExistence type="inferred from homology"/>
<keyword evidence="2 4" id="KW-0413">Isomerase</keyword>
<accession>A0A538SZH0</accession>
<protein>
    <submittedName>
        <fullName evidence="4">Bifunctional phosphoglucose/phosphomannose isomerase</fullName>
    </submittedName>
</protein>
<evidence type="ECO:0000313" key="5">
    <source>
        <dbReference type="Proteomes" id="UP000317716"/>
    </source>
</evidence>
<dbReference type="GO" id="GO:0005975">
    <property type="term" value="P:carbohydrate metabolic process"/>
    <property type="evidence" value="ECO:0007669"/>
    <property type="project" value="InterPro"/>
</dbReference>
<organism evidence="4 5">
    <name type="scientific">Eiseniibacteriota bacterium</name>
    <dbReference type="NCBI Taxonomy" id="2212470"/>
    <lineage>
        <taxon>Bacteria</taxon>
        <taxon>Candidatus Eiseniibacteriota</taxon>
    </lineage>
</organism>
<comment type="caution">
    <text evidence="4">The sequence shown here is derived from an EMBL/GenBank/DDBJ whole genome shotgun (WGS) entry which is preliminary data.</text>
</comment>
<feature type="domain" description="SIS" evidence="3">
    <location>
        <begin position="28"/>
        <end position="170"/>
    </location>
</feature>
<comment type="similarity">
    <text evidence="1">Belongs to the PGI/PMI family.</text>
</comment>
<dbReference type="InterPro" id="IPR046348">
    <property type="entry name" value="SIS_dom_sf"/>
</dbReference>
<evidence type="ECO:0000259" key="3">
    <source>
        <dbReference type="PROSITE" id="PS51464"/>
    </source>
</evidence>
<dbReference type="EMBL" id="VBOS01000150">
    <property type="protein sequence ID" value="TMQ56773.1"/>
    <property type="molecule type" value="Genomic_DNA"/>
</dbReference>
<dbReference type="GO" id="GO:0004476">
    <property type="term" value="F:mannose-6-phosphate isomerase activity"/>
    <property type="evidence" value="ECO:0007669"/>
    <property type="project" value="InterPro"/>
</dbReference>
<dbReference type="GO" id="GO:1901135">
    <property type="term" value="P:carbohydrate derivative metabolic process"/>
    <property type="evidence" value="ECO:0007669"/>
    <property type="project" value="InterPro"/>
</dbReference>
<name>A0A538SZH0_UNCEI</name>
<dbReference type="CDD" id="cd05637">
    <property type="entry name" value="SIS_PGI_PMI_2"/>
    <property type="match status" value="1"/>
</dbReference>
<dbReference type="AlphaFoldDB" id="A0A538SZH0"/>
<dbReference type="GO" id="GO:0097367">
    <property type="term" value="F:carbohydrate derivative binding"/>
    <property type="evidence" value="ECO:0007669"/>
    <property type="project" value="InterPro"/>
</dbReference>